<evidence type="ECO:0000256" key="2">
    <source>
        <dbReference type="ARBA" id="ARBA00011738"/>
    </source>
</evidence>
<dbReference type="Pfam" id="PF00587">
    <property type="entry name" value="tRNA-synt_2b"/>
    <property type="match status" value="1"/>
</dbReference>
<proteinExistence type="inferred from homology"/>
<dbReference type="PANTHER" id="PTHR42753">
    <property type="entry name" value="MITOCHONDRIAL RIBOSOME PROTEIN L39/PROLYL-TRNA LIGASE FAMILY MEMBER"/>
    <property type="match status" value="1"/>
</dbReference>
<dbReference type="InterPro" id="IPR045864">
    <property type="entry name" value="aa-tRNA-synth_II/BPL/LPL"/>
</dbReference>
<dbReference type="GO" id="GO:0002161">
    <property type="term" value="F:aminoacyl-tRNA deacylase activity"/>
    <property type="evidence" value="ECO:0007669"/>
    <property type="project" value="InterPro"/>
</dbReference>
<evidence type="ECO:0000256" key="6">
    <source>
        <dbReference type="ARBA" id="ARBA00022598"/>
    </source>
</evidence>
<keyword evidence="7" id="KW-0547">Nucleotide-binding</keyword>
<dbReference type="InterPro" id="IPR006195">
    <property type="entry name" value="aa-tRNA-synth_II"/>
</dbReference>
<dbReference type="InterPro" id="IPR004500">
    <property type="entry name" value="Pro-tRNA-synth_IIa_bac-type"/>
</dbReference>
<dbReference type="GO" id="GO:0004827">
    <property type="term" value="F:proline-tRNA ligase activity"/>
    <property type="evidence" value="ECO:0007669"/>
    <property type="project" value="UniProtKB-EC"/>
</dbReference>
<dbReference type="CDD" id="cd00861">
    <property type="entry name" value="ProRS_anticodon_short"/>
    <property type="match status" value="1"/>
</dbReference>
<keyword evidence="5" id="KW-0963">Cytoplasm</keyword>
<evidence type="ECO:0000313" key="14">
    <source>
        <dbReference type="EMBL" id="SFV91072.1"/>
    </source>
</evidence>
<dbReference type="CDD" id="cd00779">
    <property type="entry name" value="ProRS_core_prok"/>
    <property type="match status" value="1"/>
</dbReference>
<dbReference type="GO" id="GO:0005829">
    <property type="term" value="C:cytosol"/>
    <property type="evidence" value="ECO:0007669"/>
    <property type="project" value="TreeGrafter"/>
</dbReference>
<comment type="subunit">
    <text evidence="2">Homodimer.</text>
</comment>
<evidence type="ECO:0000256" key="8">
    <source>
        <dbReference type="ARBA" id="ARBA00022840"/>
    </source>
</evidence>
<dbReference type="InterPro" id="IPR007214">
    <property type="entry name" value="YbaK/aa-tRNA-synth-assoc-dom"/>
</dbReference>
<dbReference type="InterPro" id="IPR033730">
    <property type="entry name" value="ProRS_core_prok"/>
</dbReference>
<evidence type="ECO:0000256" key="1">
    <source>
        <dbReference type="ARBA" id="ARBA00004496"/>
    </source>
</evidence>
<evidence type="ECO:0000259" key="13">
    <source>
        <dbReference type="PROSITE" id="PS50862"/>
    </source>
</evidence>
<dbReference type="InterPro" id="IPR044140">
    <property type="entry name" value="ProRS_anticodon_short"/>
</dbReference>
<dbReference type="PANTHER" id="PTHR42753:SF2">
    <property type="entry name" value="PROLINE--TRNA LIGASE"/>
    <property type="match status" value="1"/>
</dbReference>
<name>A0A1W1EAT3_9ZZZZ</name>
<dbReference type="CDD" id="cd04334">
    <property type="entry name" value="ProRS-INS"/>
    <property type="match status" value="1"/>
</dbReference>
<dbReference type="SUPFAM" id="SSF52954">
    <property type="entry name" value="Class II aaRS ABD-related"/>
    <property type="match status" value="1"/>
</dbReference>
<dbReference type="NCBIfam" id="NF006625">
    <property type="entry name" value="PRK09194.1"/>
    <property type="match status" value="1"/>
</dbReference>
<dbReference type="InterPro" id="IPR036621">
    <property type="entry name" value="Anticodon-bd_dom_sf"/>
</dbReference>
<dbReference type="InterPro" id="IPR002314">
    <property type="entry name" value="aa-tRNA-synt_IIb"/>
</dbReference>
<dbReference type="Gene3D" id="3.30.930.10">
    <property type="entry name" value="Bira Bifunctional Protein, Domain 2"/>
    <property type="match status" value="2"/>
</dbReference>
<dbReference type="InterPro" id="IPR050062">
    <property type="entry name" value="Pro-tRNA_synthetase"/>
</dbReference>
<sequence length="568" mass="63193">MRFSRLLVPTTKETPNDATLASHIFLLRGGFIQSVGGSGLYNFLPLGKKVLDRVRNVVKEELDAAGCQEVSLSFVTPASLWEESGRYEKYGKELLRFKDRKENEFVLGPTHEEMMVNLVRQSVKSYKQLPLNLYQINLKFRDEIRPRFGLMRGREFLMKDGYSFHVDEADMKREFDLMEETYKKIFTRLGLAFRVVEADSGAIGGSGSKEFMVLADSGEDTIVVCDACDYGANIEAAVRQERSCDAPVPQLGKEKVHTPNASTMEELAAFFNVDPYYLVKTVAMRALYDEGKSDIVLFAFRGSDELQEVKACNAVDANELVDVSEEELAKAGLVAGYMTPLNTPDGVRVVVDNTLKDATDMICGANEEGYHTTGNTIDGAFEYSDIVAVQEGDNCPHCGGNLRYTKGIEAGHIFQLGTRYSEPLGCTFLDENGKAQPMVMGTYGIGVSRLLAAIIEQHHDEKGCIWTKESAPFDLYIMVSNIKDEAQLALGEKLYEALKAKGIDVLFDDRKDRFGAKMKDYELIGIPHAVIIGKKLADGLVEFVTREGMIKEEVSAEEIASFVEERLC</sequence>
<comment type="subcellular location">
    <subcellularLocation>
        <location evidence="1">Cytoplasm</location>
    </subcellularLocation>
</comment>
<dbReference type="Pfam" id="PF04073">
    <property type="entry name" value="tRNA_edit"/>
    <property type="match status" value="1"/>
</dbReference>
<evidence type="ECO:0000256" key="7">
    <source>
        <dbReference type="ARBA" id="ARBA00022741"/>
    </source>
</evidence>
<dbReference type="GO" id="GO:0005524">
    <property type="term" value="F:ATP binding"/>
    <property type="evidence" value="ECO:0007669"/>
    <property type="project" value="UniProtKB-KW"/>
</dbReference>
<dbReference type="FunFam" id="3.30.930.10:FF:000065">
    <property type="entry name" value="Proline--tRNA ligase"/>
    <property type="match status" value="1"/>
</dbReference>
<dbReference type="NCBIfam" id="TIGR00409">
    <property type="entry name" value="proS_fam_II"/>
    <property type="match status" value="1"/>
</dbReference>
<keyword evidence="9" id="KW-0648">Protein biosynthesis</keyword>
<dbReference type="GO" id="GO:0006433">
    <property type="term" value="P:prolyl-tRNA aminoacylation"/>
    <property type="evidence" value="ECO:0007669"/>
    <property type="project" value="InterPro"/>
</dbReference>
<keyword evidence="10 14" id="KW-0030">Aminoacyl-tRNA synthetase</keyword>
<evidence type="ECO:0000256" key="10">
    <source>
        <dbReference type="ARBA" id="ARBA00023146"/>
    </source>
</evidence>
<organism evidence="14">
    <name type="scientific">hydrothermal vent metagenome</name>
    <dbReference type="NCBI Taxonomy" id="652676"/>
    <lineage>
        <taxon>unclassified sequences</taxon>
        <taxon>metagenomes</taxon>
        <taxon>ecological metagenomes</taxon>
    </lineage>
</organism>
<evidence type="ECO:0000256" key="12">
    <source>
        <dbReference type="ARBA" id="ARBA00047671"/>
    </source>
</evidence>
<dbReference type="FunFam" id="3.30.930.10:FF:000066">
    <property type="entry name" value="Proline--tRNA ligase"/>
    <property type="match status" value="1"/>
</dbReference>
<gene>
    <name evidence="14" type="ORF">MNB_SV-4-626</name>
</gene>
<feature type="domain" description="Aminoacyl-transfer RNA synthetases class-II family profile" evidence="13">
    <location>
        <begin position="39"/>
        <end position="472"/>
    </location>
</feature>
<dbReference type="InterPro" id="IPR002316">
    <property type="entry name" value="Pro-tRNA-ligase_IIa"/>
</dbReference>
<evidence type="ECO:0000256" key="9">
    <source>
        <dbReference type="ARBA" id="ARBA00022917"/>
    </source>
</evidence>
<dbReference type="InterPro" id="IPR036754">
    <property type="entry name" value="YbaK/aa-tRNA-synt-asso_dom_sf"/>
</dbReference>
<evidence type="ECO:0000256" key="4">
    <source>
        <dbReference type="ARBA" id="ARBA00019110"/>
    </source>
</evidence>
<dbReference type="EC" id="6.1.1.15" evidence="3"/>
<dbReference type="PRINTS" id="PR01046">
    <property type="entry name" value="TRNASYNTHPRO"/>
</dbReference>
<evidence type="ECO:0000256" key="3">
    <source>
        <dbReference type="ARBA" id="ARBA00012831"/>
    </source>
</evidence>
<evidence type="ECO:0000256" key="5">
    <source>
        <dbReference type="ARBA" id="ARBA00022490"/>
    </source>
</evidence>
<dbReference type="SUPFAM" id="SSF55826">
    <property type="entry name" value="YbaK/ProRS associated domain"/>
    <property type="match status" value="1"/>
</dbReference>
<dbReference type="InterPro" id="IPR023717">
    <property type="entry name" value="Pro-tRNA-Synthase_IIa_type1"/>
</dbReference>
<dbReference type="PROSITE" id="PS50862">
    <property type="entry name" value="AA_TRNA_LIGASE_II"/>
    <property type="match status" value="1"/>
</dbReference>
<evidence type="ECO:0000256" key="11">
    <source>
        <dbReference type="ARBA" id="ARBA00029731"/>
    </source>
</evidence>
<dbReference type="InterPro" id="IPR004154">
    <property type="entry name" value="Anticodon-bd"/>
</dbReference>
<protein>
    <recommendedName>
        <fullName evidence="4">Proline--tRNA ligase</fullName>
        <ecNumber evidence="3">6.1.1.15</ecNumber>
    </recommendedName>
    <alternativeName>
        <fullName evidence="11">Prolyl-tRNA synthetase</fullName>
    </alternativeName>
</protein>
<dbReference type="SUPFAM" id="SSF55681">
    <property type="entry name" value="Class II aaRS and biotin synthetases"/>
    <property type="match status" value="1"/>
</dbReference>
<keyword evidence="6 14" id="KW-0436">Ligase</keyword>
<reference evidence="14" key="1">
    <citation type="submission" date="2016-10" db="EMBL/GenBank/DDBJ databases">
        <authorList>
            <person name="de Groot N.N."/>
        </authorList>
    </citation>
    <scope>NUCLEOTIDE SEQUENCE</scope>
</reference>
<dbReference type="HAMAP" id="MF_01569">
    <property type="entry name" value="Pro_tRNA_synth_type1"/>
    <property type="match status" value="1"/>
</dbReference>
<accession>A0A1W1EAT3</accession>
<keyword evidence="8" id="KW-0067">ATP-binding</keyword>
<dbReference type="Pfam" id="PF03129">
    <property type="entry name" value="HGTP_anticodon"/>
    <property type="match status" value="1"/>
</dbReference>
<dbReference type="EMBL" id="FPIB01000027">
    <property type="protein sequence ID" value="SFV91072.1"/>
    <property type="molecule type" value="Genomic_DNA"/>
</dbReference>
<comment type="catalytic activity">
    <reaction evidence="12">
        <text>tRNA(Pro) + L-proline + ATP = L-prolyl-tRNA(Pro) + AMP + diphosphate</text>
        <dbReference type="Rhea" id="RHEA:14305"/>
        <dbReference type="Rhea" id="RHEA-COMP:9700"/>
        <dbReference type="Rhea" id="RHEA-COMP:9702"/>
        <dbReference type="ChEBI" id="CHEBI:30616"/>
        <dbReference type="ChEBI" id="CHEBI:33019"/>
        <dbReference type="ChEBI" id="CHEBI:60039"/>
        <dbReference type="ChEBI" id="CHEBI:78442"/>
        <dbReference type="ChEBI" id="CHEBI:78532"/>
        <dbReference type="ChEBI" id="CHEBI:456215"/>
        <dbReference type="EC" id="6.1.1.15"/>
    </reaction>
</comment>
<dbReference type="Gene3D" id="3.40.50.800">
    <property type="entry name" value="Anticodon-binding domain"/>
    <property type="match status" value="1"/>
</dbReference>
<dbReference type="AlphaFoldDB" id="A0A1W1EAT3"/>